<evidence type="ECO:0000313" key="13">
    <source>
        <dbReference type="Proteomes" id="UP001296104"/>
    </source>
</evidence>
<evidence type="ECO:0000256" key="11">
    <source>
        <dbReference type="SAM" id="MobiDB-lite"/>
    </source>
</evidence>
<feature type="transmembrane region" description="Helical" evidence="10">
    <location>
        <begin position="503"/>
        <end position="520"/>
    </location>
</feature>
<comment type="subcellular location">
    <subcellularLocation>
        <location evidence="1 10">Endoplasmic reticulum membrane</location>
        <topology evidence="1 10">Multi-pass membrane protein</topology>
    </subcellularLocation>
</comment>
<dbReference type="Proteomes" id="UP001296104">
    <property type="component" value="Unassembled WGS sequence"/>
</dbReference>
<organism evidence="12 13">
    <name type="scientific">Lecanosticta acicola</name>
    <dbReference type="NCBI Taxonomy" id="111012"/>
    <lineage>
        <taxon>Eukaryota</taxon>
        <taxon>Fungi</taxon>
        <taxon>Dikarya</taxon>
        <taxon>Ascomycota</taxon>
        <taxon>Pezizomycotina</taxon>
        <taxon>Dothideomycetes</taxon>
        <taxon>Dothideomycetidae</taxon>
        <taxon>Mycosphaerellales</taxon>
        <taxon>Mycosphaerellaceae</taxon>
        <taxon>Lecanosticta</taxon>
    </lineage>
</organism>
<evidence type="ECO:0000256" key="1">
    <source>
        <dbReference type="ARBA" id="ARBA00004477"/>
    </source>
</evidence>
<keyword evidence="4 10" id="KW-0812">Transmembrane</keyword>
<evidence type="ECO:0000256" key="7">
    <source>
        <dbReference type="ARBA" id="ARBA00023136"/>
    </source>
</evidence>
<protein>
    <recommendedName>
        <fullName evidence="8 10">Man(5)GlcNAc(2)-PP-dolichol translocation protein RFT1</fullName>
    </recommendedName>
</protein>
<evidence type="ECO:0000256" key="3">
    <source>
        <dbReference type="ARBA" id="ARBA00010288"/>
    </source>
</evidence>
<keyword evidence="13" id="KW-1185">Reference proteome</keyword>
<keyword evidence="10" id="KW-0813">Transport</keyword>
<evidence type="ECO:0000313" key="12">
    <source>
        <dbReference type="EMBL" id="CAK3908859.1"/>
    </source>
</evidence>
<sequence>MATERQKTEQAPKRPEEGTKPTDALAASSRGALFLIVLQVSTRALTFALNQVLLRFLSPALLGASVQLELFIISAHHFARESLRVACQRQPQGGDQAAINLSYLSLVGGVPIVIGFAQWYLRSGFPNVPYFVEALWVCQVAAMVELLSEPAFVAVQQNMQYGTRASAEASAVVLKTIATAGTVFWSQSRGLELGALPFAVGELAYCSTLTAVYIWRTIPTATKQNFSLLPKKIEQRRGQTFIFSRFPQTLVTLSVALYVQTGIKYLLTQGDVLVSTTFASLEDQGMYALAANYGGLIARMVFRPIEDTSRNLFAQLCSGTQPRAQDIKKAATVLRDTLRIYLTFSLVFALGPTAAPLLLRLVAGSRWTDSGAGDVLGTYTYCIPLLAINGVSEAFVAATASTGDLHRQSIWMGGFSLLFAGSAYVFLKVLALGAEGLVWANCVNMALRIIFNLSFAKEFFARHKQSFGLSDIVPTLLSIGATGGMSVLLAQAGPKGDNLLRDLVTVTGYGLAFVTLILGLERQFLLGCIQRYAPTSIRNRVGRWMPSS</sequence>
<feature type="transmembrane region" description="Helical" evidence="10">
    <location>
        <begin position="100"/>
        <end position="121"/>
    </location>
</feature>
<dbReference type="GO" id="GO:0034203">
    <property type="term" value="P:glycolipid translocation"/>
    <property type="evidence" value="ECO:0007669"/>
    <property type="project" value="TreeGrafter"/>
</dbReference>
<feature type="transmembrane region" description="Helical" evidence="10">
    <location>
        <begin position="195"/>
        <end position="215"/>
    </location>
</feature>
<comment type="similarity">
    <text evidence="3 10">Belongs to the RFT1 family.</text>
</comment>
<comment type="caution">
    <text evidence="12">The sequence shown here is derived from an EMBL/GenBank/DDBJ whole genome shotgun (WGS) entry which is preliminary data.</text>
</comment>
<comment type="function">
    <text evidence="9 10">Intramembrane glycolipid transporter that operates in the biosynthetic pathway of dolichol-linked oligosaccharides, the glycan precursors employed in protein asparagine (N)-glycosylation. The sequential addition of sugars to dolichol pyrophosphate produces dolichol-linked oligosaccharides containing fourteen sugars, including two GlcNAcs, nine mannoses and three glucoses. Once assembled, the oligosaccharide is transferred from the lipid to nascent proteins by oligosaccharyltransferases. The assembly of dolichol-linked oligosaccharides begins on the cytosolic side of the endoplasmic reticulum membrane and finishes in its lumen. RFT1 could mediate the translocation of the cytosolically oriented intermediate DolPP-GlcNAc2Man5, produced by ALG11, into the ER lumen where dolichol-linked oligosaccharides assembly continues. However, the intramembrane lipid transporter activity could not be confirmed in vitro.</text>
</comment>
<dbReference type="GO" id="GO:0005789">
    <property type="term" value="C:endoplasmic reticulum membrane"/>
    <property type="evidence" value="ECO:0007669"/>
    <property type="project" value="UniProtKB-SubCell"/>
</dbReference>
<accession>A0AAI8YV72</accession>
<dbReference type="EMBL" id="CAVMBE010000011">
    <property type="protein sequence ID" value="CAK3908859.1"/>
    <property type="molecule type" value="Genomic_DNA"/>
</dbReference>
<evidence type="ECO:0000256" key="4">
    <source>
        <dbReference type="ARBA" id="ARBA00022692"/>
    </source>
</evidence>
<feature type="transmembrane region" description="Helical" evidence="10">
    <location>
        <begin position="378"/>
        <end position="398"/>
    </location>
</feature>
<dbReference type="InterPro" id="IPR007594">
    <property type="entry name" value="RFT1"/>
</dbReference>
<feature type="region of interest" description="Disordered" evidence="11">
    <location>
        <begin position="1"/>
        <end position="23"/>
    </location>
</feature>
<dbReference type="PANTHER" id="PTHR13117">
    <property type="entry name" value="ENDOPLASMIC RETICULUM MULTISPAN TRANSMEMBRANE PROTEIN-RELATED"/>
    <property type="match status" value="1"/>
</dbReference>
<feature type="transmembrane region" description="Helical" evidence="10">
    <location>
        <begin position="410"/>
        <end position="431"/>
    </location>
</feature>
<feature type="transmembrane region" description="Helical" evidence="10">
    <location>
        <begin position="467"/>
        <end position="491"/>
    </location>
</feature>
<reference evidence="12" key="1">
    <citation type="submission" date="2023-11" db="EMBL/GenBank/DDBJ databases">
        <authorList>
            <person name="Alioto T."/>
            <person name="Alioto T."/>
            <person name="Gomez Garrido J."/>
        </authorList>
    </citation>
    <scope>NUCLEOTIDE SEQUENCE</scope>
</reference>
<gene>
    <name evidence="12" type="ORF">LECACI_7A002582</name>
</gene>
<keyword evidence="7 10" id="KW-0472">Membrane</keyword>
<keyword evidence="5 10" id="KW-0256">Endoplasmic reticulum</keyword>
<dbReference type="AlphaFoldDB" id="A0AAI8YV72"/>
<proteinExistence type="inferred from homology"/>
<evidence type="ECO:0000256" key="10">
    <source>
        <dbReference type="RuleBase" id="RU365067"/>
    </source>
</evidence>
<comment type="caution">
    <text evidence="10">Lacks conserved residue(s) required for the propagation of feature annotation.</text>
</comment>
<dbReference type="GO" id="GO:0006488">
    <property type="term" value="P:dolichol-linked oligosaccharide biosynthetic process"/>
    <property type="evidence" value="ECO:0007669"/>
    <property type="project" value="InterPro"/>
</dbReference>
<name>A0AAI8YV72_9PEZI</name>
<comment type="pathway">
    <text evidence="2">Protein modification; protein glycosylation.</text>
</comment>
<evidence type="ECO:0000256" key="2">
    <source>
        <dbReference type="ARBA" id="ARBA00004922"/>
    </source>
</evidence>
<evidence type="ECO:0000256" key="8">
    <source>
        <dbReference type="ARBA" id="ARBA00044793"/>
    </source>
</evidence>
<evidence type="ECO:0000256" key="6">
    <source>
        <dbReference type="ARBA" id="ARBA00022989"/>
    </source>
</evidence>
<feature type="transmembrane region" description="Helical" evidence="10">
    <location>
        <begin position="437"/>
        <end position="455"/>
    </location>
</feature>
<evidence type="ECO:0000256" key="9">
    <source>
        <dbReference type="ARBA" id="ARBA00045912"/>
    </source>
</evidence>
<feature type="transmembrane region" description="Helical" evidence="10">
    <location>
        <begin position="338"/>
        <end position="358"/>
    </location>
</feature>
<dbReference type="Pfam" id="PF04506">
    <property type="entry name" value="Rft-1"/>
    <property type="match status" value="1"/>
</dbReference>
<feature type="compositionally biased region" description="Basic and acidic residues" evidence="11">
    <location>
        <begin position="1"/>
        <end position="20"/>
    </location>
</feature>
<evidence type="ECO:0000256" key="5">
    <source>
        <dbReference type="ARBA" id="ARBA00022824"/>
    </source>
</evidence>
<keyword evidence="6 10" id="KW-1133">Transmembrane helix</keyword>
<dbReference type="PANTHER" id="PTHR13117:SF5">
    <property type="entry name" value="PROTEIN RFT1 HOMOLOG"/>
    <property type="match status" value="1"/>
</dbReference>